<protein>
    <submittedName>
        <fullName evidence="1">Uncharacterized protein</fullName>
    </submittedName>
</protein>
<dbReference type="AlphaFoldDB" id="A0A8S1NEA3"/>
<keyword evidence="2" id="KW-1185">Reference proteome</keyword>
<name>A0A8S1NEA3_PARPR</name>
<comment type="caution">
    <text evidence="1">The sequence shown here is derived from an EMBL/GenBank/DDBJ whole genome shotgun (WGS) entry which is preliminary data.</text>
</comment>
<proteinExistence type="predicted"/>
<dbReference type="Proteomes" id="UP000688137">
    <property type="component" value="Unassembled WGS sequence"/>
</dbReference>
<gene>
    <name evidence="1" type="ORF">PPRIM_AZ9-3.1.T0820008</name>
</gene>
<reference evidence="1" key="1">
    <citation type="submission" date="2021-01" db="EMBL/GenBank/DDBJ databases">
        <authorList>
            <consortium name="Genoscope - CEA"/>
            <person name="William W."/>
        </authorList>
    </citation>
    <scope>NUCLEOTIDE SEQUENCE</scope>
</reference>
<dbReference type="EMBL" id="CAJJDM010000085">
    <property type="protein sequence ID" value="CAD8088646.1"/>
    <property type="molecule type" value="Genomic_DNA"/>
</dbReference>
<sequence>MIGQCLPKYYQLTYVQYCQTNDREEFGWIILQLSILSMFFLIKKKVYLIDLQVNAFQIIIYSHTLIKFLSKHQDAINLQDKGLLIDPKSGVSFSEKDLIMSQCLMKLKKYENSLQNLNLALSTCPKKPFLSRIKSAAYIEAFIIFIVECQGNIKKL</sequence>
<evidence type="ECO:0000313" key="1">
    <source>
        <dbReference type="EMBL" id="CAD8088646.1"/>
    </source>
</evidence>
<accession>A0A8S1NEA3</accession>
<organism evidence="1 2">
    <name type="scientific">Paramecium primaurelia</name>
    <dbReference type="NCBI Taxonomy" id="5886"/>
    <lineage>
        <taxon>Eukaryota</taxon>
        <taxon>Sar</taxon>
        <taxon>Alveolata</taxon>
        <taxon>Ciliophora</taxon>
        <taxon>Intramacronucleata</taxon>
        <taxon>Oligohymenophorea</taxon>
        <taxon>Peniculida</taxon>
        <taxon>Parameciidae</taxon>
        <taxon>Paramecium</taxon>
    </lineage>
</organism>
<evidence type="ECO:0000313" key="2">
    <source>
        <dbReference type="Proteomes" id="UP000688137"/>
    </source>
</evidence>